<evidence type="ECO:0000313" key="12">
    <source>
        <dbReference type="Proteomes" id="UP000283872"/>
    </source>
</evidence>
<dbReference type="Proteomes" id="UP000286113">
    <property type="component" value="Unassembled WGS sequence"/>
</dbReference>
<dbReference type="EMBL" id="JAJTVO010000001">
    <property type="protein sequence ID" value="MCE4120786.1"/>
    <property type="molecule type" value="Genomic_DNA"/>
</dbReference>
<dbReference type="EMBL" id="JANDXR010000001">
    <property type="protein sequence ID" value="MCP9500228.1"/>
    <property type="molecule type" value="Genomic_DNA"/>
</dbReference>
<dbReference type="Gene3D" id="3.30.460.10">
    <property type="entry name" value="Beta Polymerase, domain 2"/>
    <property type="match status" value="1"/>
</dbReference>
<proteinExistence type="predicted"/>
<dbReference type="AlphaFoldDB" id="A0A3E5DNQ9"/>
<reference evidence="11 12" key="1">
    <citation type="submission" date="2018-08" db="EMBL/GenBank/DDBJ databases">
        <title>A genome reference for cultivated species of the human gut microbiota.</title>
        <authorList>
            <person name="Zou Y."/>
            <person name="Xue W."/>
            <person name="Luo G."/>
        </authorList>
    </citation>
    <scope>NUCLEOTIDE SEQUENCE [LARGE SCALE GENOMIC DNA]</scope>
    <source>
        <strain evidence="8 11">AF12-50</strain>
        <strain evidence="7 13">AF22-1</strain>
        <strain evidence="6 12">AF24-12</strain>
        <strain evidence="10 14">AF46-2NS</strain>
        <strain evidence="9 15">AM22-1</strain>
    </source>
</reference>
<dbReference type="Proteomes" id="UP001209168">
    <property type="component" value="Unassembled WGS sequence"/>
</dbReference>
<dbReference type="Pfam" id="PF01909">
    <property type="entry name" value="NTP_transf_2"/>
    <property type="match status" value="1"/>
</dbReference>
<dbReference type="EMBL" id="JANDWU010000011">
    <property type="protein sequence ID" value="MCP9549378.1"/>
    <property type="molecule type" value="Genomic_DNA"/>
</dbReference>
<name>A0A3E5DNQ9_9BACT</name>
<gene>
    <name evidence="10" type="ORF">DW079_14705</name>
    <name evidence="9" type="ORF">DW250_16290</name>
    <name evidence="8" type="ORF">DWV76_14675</name>
    <name evidence="7" type="ORF">DWX90_06170</name>
    <name evidence="6" type="ORF">DWY11_15710</name>
    <name evidence="2" type="ORF">LYY06_00715</name>
    <name evidence="4" type="ORF">NNC68_07810</name>
    <name evidence="3" type="ORF">NND11_01460</name>
    <name evidence="5" type="ORF">ONT23_07470</name>
</gene>
<reference evidence="5" key="4">
    <citation type="submission" date="2022-11" db="EMBL/GenBank/DDBJ databases">
        <title>Genomic repertoires linked with pathogenic potency of arthritogenic Prevotella copri isolated from the gut of rheumatoid arthritis patients.</title>
        <authorList>
            <person name="Nii T."/>
            <person name="Maeda Y."/>
            <person name="Motooka D."/>
            <person name="Naito M."/>
            <person name="Matsumoto Y."/>
            <person name="Ogawa T."/>
            <person name="Oguro-Igashira E."/>
            <person name="Kishikawa T."/>
            <person name="Yamashita M."/>
            <person name="Koizumi S."/>
            <person name="Kurakawa T."/>
            <person name="Okumura R."/>
            <person name="Kayama H."/>
            <person name="Murakami M."/>
            <person name="Sakaguchi T."/>
            <person name="Das B."/>
            <person name="Nakamura S."/>
            <person name="Okada Y."/>
            <person name="Kumanogoh A."/>
            <person name="Takeda K."/>
        </authorList>
    </citation>
    <scope>NUCLEOTIDE SEQUENCE</scope>
    <source>
        <strain evidence="5">H012_8</strain>
    </source>
</reference>
<sequence>MKKEQELTLTAIRECLAKNMPPYGKAILFGSQARGTARDDSDWDILVILDKEQLLPSDYDKVTYPLTELGWDLGKEINPVMYSAKEWQKYKITPFYKNVEKEGVSLWG</sequence>
<evidence type="ECO:0000313" key="8">
    <source>
        <dbReference type="EMBL" id="RGW40170.1"/>
    </source>
</evidence>
<dbReference type="Proteomes" id="UP000283785">
    <property type="component" value="Unassembled WGS sequence"/>
</dbReference>
<feature type="domain" description="Polymerase nucleotidyl transferase" evidence="1">
    <location>
        <begin position="12"/>
        <end position="74"/>
    </location>
</feature>
<dbReference type="InterPro" id="IPR002934">
    <property type="entry name" value="Polymerase_NTP_transf_dom"/>
</dbReference>
<evidence type="ECO:0000313" key="7">
    <source>
        <dbReference type="EMBL" id="RGS47590.1"/>
    </source>
</evidence>
<dbReference type="PANTHER" id="PTHR33933">
    <property type="entry name" value="NUCLEOTIDYLTRANSFERASE"/>
    <property type="match status" value="1"/>
</dbReference>
<evidence type="ECO:0000313" key="13">
    <source>
        <dbReference type="Proteomes" id="UP000286113"/>
    </source>
</evidence>
<evidence type="ECO:0000313" key="6">
    <source>
        <dbReference type="EMBL" id="RGS09721.1"/>
    </source>
</evidence>
<dbReference type="Proteomes" id="UP000283872">
    <property type="component" value="Unassembled WGS sequence"/>
</dbReference>
<dbReference type="EMBL" id="QSAG01000044">
    <property type="protein sequence ID" value="RGW40170.1"/>
    <property type="molecule type" value="Genomic_DNA"/>
</dbReference>
<comment type="caution">
    <text evidence="5">The sequence shown here is derived from an EMBL/GenBank/DDBJ whole genome shotgun (WGS) entry which is preliminary data.</text>
</comment>
<dbReference type="GO" id="GO:0016779">
    <property type="term" value="F:nucleotidyltransferase activity"/>
    <property type="evidence" value="ECO:0007669"/>
    <property type="project" value="InterPro"/>
</dbReference>
<dbReference type="EMBL" id="QRVA01000080">
    <property type="protein sequence ID" value="RGS09721.1"/>
    <property type="molecule type" value="Genomic_DNA"/>
</dbReference>
<reference evidence="2" key="2">
    <citation type="submission" date="2021-12" db="EMBL/GenBank/DDBJ databases">
        <authorList>
            <person name="Lv X."/>
        </authorList>
    </citation>
    <scope>NUCLEOTIDE SEQUENCE</scope>
    <source>
        <strain evidence="2">HF2106</strain>
    </source>
</reference>
<keyword evidence="6" id="KW-0808">Transferase</keyword>
<evidence type="ECO:0000313" key="14">
    <source>
        <dbReference type="Proteomes" id="UP000286211"/>
    </source>
</evidence>
<dbReference type="Proteomes" id="UP001205506">
    <property type="component" value="Unassembled WGS sequence"/>
</dbReference>
<evidence type="ECO:0000313" key="2">
    <source>
        <dbReference type="EMBL" id="MCE4120786.1"/>
    </source>
</evidence>
<evidence type="ECO:0000313" key="4">
    <source>
        <dbReference type="EMBL" id="MCP9549378.1"/>
    </source>
</evidence>
<dbReference type="EMBL" id="QRNB01000172">
    <property type="protein sequence ID" value="RHK05950.1"/>
    <property type="molecule type" value="Genomic_DNA"/>
</dbReference>
<dbReference type="Proteomes" id="UP001200307">
    <property type="component" value="Unassembled WGS sequence"/>
</dbReference>
<dbReference type="InterPro" id="IPR052548">
    <property type="entry name" value="Type_VII_TA_antitoxin"/>
</dbReference>
<dbReference type="Proteomes" id="UP000286501">
    <property type="component" value="Unassembled WGS sequence"/>
</dbReference>
<dbReference type="EMBL" id="QRVN01000009">
    <property type="protein sequence ID" value="RGS47590.1"/>
    <property type="molecule type" value="Genomic_DNA"/>
</dbReference>
<evidence type="ECO:0000313" key="10">
    <source>
        <dbReference type="EMBL" id="RHK05950.1"/>
    </source>
</evidence>
<protein>
    <submittedName>
        <fullName evidence="5">Nucleotidyltransferase domain-containing protein</fullName>
    </submittedName>
</protein>
<accession>A0A3E5DNQ9</accession>
<evidence type="ECO:0000313" key="9">
    <source>
        <dbReference type="EMBL" id="RHG60011.1"/>
    </source>
</evidence>
<evidence type="ECO:0000313" key="16">
    <source>
        <dbReference type="Proteomes" id="UP001209168"/>
    </source>
</evidence>
<dbReference type="InterPro" id="IPR043519">
    <property type="entry name" value="NT_sf"/>
</dbReference>
<dbReference type="Proteomes" id="UP000286211">
    <property type="component" value="Unassembled WGS sequence"/>
</dbReference>
<dbReference type="RefSeq" id="WP_117587986.1">
    <property type="nucleotide sequence ID" value="NZ_CATKVU010000006.1"/>
</dbReference>
<reference evidence="3" key="3">
    <citation type="submission" date="2022-07" db="EMBL/GenBank/DDBJ databases">
        <title>Prevotella copri.</title>
        <authorList>
            <person name="Yang C."/>
        </authorList>
    </citation>
    <scope>NUCLEOTIDE SEQUENCE</scope>
    <source>
        <strain evidence="4">HF1805</strain>
        <strain evidence="3">HF88</strain>
    </source>
</reference>
<dbReference type="EMBL" id="JAPDVH010000001">
    <property type="protein sequence ID" value="MCW4155380.1"/>
    <property type="molecule type" value="Genomic_DNA"/>
</dbReference>
<evidence type="ECO:0000313" key="3">
    <source>
        <dbReference type="EMBL" id="MCP9500228.1"/>
    </source>
</evidence>
<dbReference type="SUPFAM" id="SSF81301">
    <property type="entry name" value="Nucleotidyltransferase"/>
    <property type="match status" value="1"/>
</dbReference>
<dbReference type="CDD" id="cd05403">
    <property type="entry name" value="NT_KNTase_like"/>
    <property type="match status" value="1"/>
</dbReference>
<evidence type="ECO:0000313" key="11">
    <source>
        <dbReference type="Proteomes" id="UP000283785"/>
    </source>
</evidence>
<evidence type="ECO:0000259" key="1">
    <source>
        <dbReference type="Pfam" id="PF01909"/>
    </source>
</evidence>
<evidence type="ECO:0000313" key="15">
    <source>
        <dbReference type="Proteomes" id="UP000286501"/>
    </source>
</evidence>
<organism evidence="5 16">
    <name type="scientific">Segatella copri</name>
    <dbReference type="NCBI Taxonomy" id="165179"/>
    <lineage>
        <taxon>Bacteria</taxon>
        <taxon>Pseudomonadati</taxon>
        <taxon>Bacteroidota</taxon>
        <taxon>Bacteroidia</taxon>
        <taxon>Bacteroidales</taxon>
        <taxon>Prevotellaceae</taxon>
        <taxon>Segatella</taxon>
    </lineage>
</organism>
<dbReference type="PANTHER" id="PTHR33933:SF1">
    <property type="entry name" value="PROTEIN ADENYLYLTRANSFERASE MNTA-RELATED"/>
    <property type="match status" value="1"/>
</dbReference>
<dbReference type="Proteomes" id="UP001206014">
    <property type="component" value="Unassembled WGS sequence"/>
</dbReference>
<dbReference type="EMBL" id="QRIN01000162">
    <property type="protein sequence ID" value="RHG60011.1"/>
    <property type="molecule type" value="Genomic_DNA"/>
</dbReference>
<evidence type="ECO:0000313" key="5">
    <source>
        <dbReference type="EMBL" id="MCW4155380.1"/>
    </source>
</evidence>